<dbReference type="Gene3D" id="3.30.420.10">
    <property type="entry name" value="Ribonuclease H-like superfamily/Ribonuclease H"/>
    <property type="match status" value="1"/>
</dbReference>
<name>A0A4Y2LG21_ARAVE</name>
<sequence length="338" mass="38741">MQILYVKYVSVHVCVGGAIRETGLISARKVRRISFASTPRRISWCYFAAIGKIQIVTVKMSNHQRLDDGMRWRIVGRLEAVQSHVQICREFNLTPSVVCNLWKQFLDTGSIKGKPGQGRPRATTATEDCYLSIVARCNRGATASQLSRDLYAATGPRVSRVTVSKRLHETGLFVRRHAVCVPITSTNRRVHLAWCREHRDWSMDQWATVLFTDESLFSLNTDSCRTFIWREPGIRYLPSNAREIDHYGGAGLMVWAGIMLDDRTPLHVSEIDTVTCVRYRDKILESYVRLFRGAVGPEFILMDDNARPHRALLVDEFLESKDIRRMDWPARYPDLNPI</sequence>
<dbReference type="GO" id="GO:0006313">
    <property type="term" value="P:DNA transposition"/>
    <property type="evidence" value="ECO:0007669"/>
    <property type="project" value="InterPro"/>
</dbReference>
<protein>
    <submittedName>
        <fullName evidence="3">Transposable element Tcb2 transposase</fullName>
    </submittedName>
</protein>
<dbReference type="GO" id="GO:0005634">
    <property type="term" value="C:nucleus"/>
    <property type="evidence" value="ECO:0007669"/>
    <property type="project" value="UniProtKB-SubCell"/>
</dbReference>
<dbReference type="InterPro" id="IPR009057">
    <property type="entry name" value="Homeodomain-like_sf"/>
</dbReference>
<dbReference type="InterPro" id="IPR002492">
    <property type="entry name" value="Transposase_Tc1-like"/>
</dbReference>
<dbReference type="Pfam" id="PF01498">
    <property type="entry name" value="HTH_Tnp_Tc3_2"/>
    <property type="match status" value="1"/>
</dbReference>
<dbReference type="Proteomes" id="UP000499080">
    <property type="component" value="Unassembled WGS sequence"/>
</dbReference>
<dbReference type="GO" id="GO:0015074">
    <property type="term" value="P:DNA integration"/>
    <property type="evidence" value="ECO:0007669"/>
    <property type="project" value="InterPro"/>
</dbReference>
<accession>A0A4Y2LG21</accession>
<dbReference type="EMBL" id="BGPR01005823">
    <property type="protein sequence ID" value="GBN13741.1"/>
    <property type="molecule type" value="Genomic_DNA"/>
</dbReference>
<keyword evidence="4" id="KW-1185">Reference proteome</keyword>
<evidence type="ECO:0000259" key="2">
    <source>
        <dbReference type="Pfam" id="PF01498"/>
    </source>
</evidence>
<dbReference type="GO" id="GO:0003677">
    <property type="term" value="F:DNA binding"/>
    <property type="evidence" value="ECO:0007669"/>
    <property type="project" value="InterPro"/>
</dbReference>
<organism evidence="3 4">
    <name type="scientific">Araneus ventricosus</name>
    <name type="common">Orbweaver spider</name>
    <name type="synonym">Epeira ventricosa</name>
    <dbReference type="NCBI Taxonomy" id="182803"/>
    <lineage>
        <taxon>Eukaryota</taxon>
        <taxon>Metazoa</taxon>
        <taxon>Ecdysozoa</taxon>
        <taxon>Arthropoda</taxon>
        <taxon>Chelicerata</taxon>
        <taxon>Arachnida</taxon>
        <taxon>Araneae</taxon>
        <taxon>Araneomorphae</taxon>
        <taxon>Entelegynae</taxon>
        <taxon>Araneoidea</taxon>
        <taxon>Araneidae</taxon>
        <taxon>Araneus</taxon>
    </lineage>
</organism>
<evidence type="ECO:0000313" key="4">
    <source>
        <dbReference type="Proteomes" id="UP000499080"/>
    </source>
</evidence>
<dbReference type="AlphaFoldDB" id="A0A4Y2LG21"/>
<proteinExistence type="predicted"/>
<gene>
    <name evidence="3" type="primary">TCB2_300</name>
    <name evidence="3" type="ORF">AVEN_33721_1</name>
</gene>
<dbReference type="SUPFAM" id="SSF46689">
    <property type="entry name" value="Homeodomain-like"/>
    <property type="match status" value="1"/>
</dbReference>
<dbReference type="InterPro" id="IPR036397">
    <property type="entry name" value="RNaseH_sf"/>
</dbReference>
<comment type="subcellular location">
    <subcellularLocation>
        <location evidence="1">Nucleus</location>
    </subcellularLocation>
</comment>
<reference evidence="3 4" key="1">
    <citation type="journal article" date="2019" name="Sci. Rep.">
        <title>Orb-weaving spider Araneus ventricosus genome elucidates the spidroin gene catalogue.</title>
        <authorList>
            <person name="Kono N."/>
            <person name="Nakamura H."/>
            <person name="Ohtoshi R."/>
            <person name="Moran D.A.P."/>
            <person name="Shinohara A."/>
            <person name="Yoshida Y."/>
            <person name="Fujiwara M."/>
            <person name="Mori M."/>
            <person name="Tomita M."/>
            <person name="Arakawa K."/>
        </authorList>
    </citation>
    <scope>NUCLEOTIDE SEQUENCE [LARGE SCALE GENOMIC DNA]</scope>
</reference>
<evidence type="ECO:0000256" key="1">
    <source>
        <dbReference type="ARBA" id="ARBA00004123"/>
    </source>
</evidence>
<feature type="domain" description="Transposase Tc1-like" evidence="2">
    <location>
        <begin position="131"/>
        <end position="200"/>
    </location>
</feature>
<evidence type="ECO:0000313" key="3">
    <source>
        <dbReference type="EMBL" id="GBN13741.1"/>
    </source>
</evidence>
<comment type="caution">
    <text evidence="3">The sequence shown here is derived from an EMBL/GenBank/DDBJ whole genome shotgun (WGS) entry which is preliminary data.</text>
</comment>